<accession>A0AA35XFR6</accession>
<proteinExistence type="inferred from homology"/>
<dbReference type="PANTHER" id="PTHR11803:SF58">
    <property type="entry name" value="PROTEIN HMF1-RELATED"/>
    <property type="match status" value="1"/>
</dbReference>
<dbReference type="GO" id="GO:0019239">
    <property type="term" value="F:deaminase activity"/>
    <property type="evidence" value="ECO:0007669"/>
    <property type="project" value="TreeGrafter"/>
</dbReference>
<evidence type="ECO:0000313" key="2">
    <source>
        <dbReference type="EMBL" id="CAI8049122.1"/>
    </source>
</evidence>
<evidence type="ECO:0000256" key="1">
    <source>
        <dbReference type="ARBA" id="ARBA00010552"/>
    </source>
</evidence>
<gene>
    <name evidence="2" type="ORF">GBAR_LOCUS27054</name>
</gene>
<dbReference type="InterPro" id="IPR006175">
    <property type="entry name" value="YjgF/YER057c/UK114"/>
</dbReference>
<dbReference type="InterPro" id="IPR006056">
    <property type="entry name" value="RidA"/>
</dbReference>
<dbReference type="AlphaFoldDB" id="A0AA35XFR6"/>
<evidence type="ECO:0000313" key="3">
    <source>
        <dbReference type="Proteomes" id="UP001174909"/>
    </source>
</evidence>
<comment type="caution">
    <text evidence="2">The sequence shown here is derived from an EMBL/GenBank/DDBJ whole genome shotgun (WGS) entry which is preliminary data.</text>
</comment>
<dbReference type="PANTHER" id="PTHR11803">
    <property type="entry name" value="2-IMINOBUTANOATE/2-IMINOPROPANOATE DEAMINASE RIDA"/>
    <property type="match status" value="1"/>
</dbReference>
<name>A0AA35XFR6_GEOBA</name>
<dbReference type="CDD" id="cd00448">
    <property type="entry name" value="YjgF_YER057c_UK114_family"/>
    <property type="match status" value="1"/>
</dbReference>
<dbReference type="Pfam" id="PF01042">
    <property type="entry name" value="Ribonuc_L-PSP"/>
    <property type="match status" value="1"/>
</dbReference>
<dbReference type="GO" id="GO:0005829">
    <property type="term" value="C:cytosol"/>
    <property type="evidence" value="ECO:0007669"/>
    <property type="project" value="TreeGrafter"/>
</dbReference>
<dbReference type="InterPro" id="IPR019897">
    <property type="entry name" value="RidA_CS"/>
</dbReference>
<comment type="similarity">
    <text evidence="1">Belongs to the RutC family.</text>
</comment>
<protein>
    <submittedName>
        <fullName evidence="2">RutC family protein PH0854</fullName>
    </submittedName>
</protein>
<reference evidence="2" key="1">
    <citation type="submission" date="2023-03" db="EMBL/GenBank/DDBJ databases">
        <authorList>
            <person name="Steffen K."/>
            <person name="Cardenas P."/>
        </authorList>
    </citation>
    <scope>NUCLEOTIDE SEQUENCE</scope>
</reference>
<dbReference type="InterPro" id="IPR035959">
    <property type="entry name" value="RutC-like_sf"/>
</dbReference>
<organism evidence="2 3">
    <name type="scientific">Geodia barretti</name>
    <name type="common">Barrett's horny sponge</name>
    <dbReference type="NCBI Taxonomy" id="519541"/>
    <lineage>
        <taxon>Eukaryota</taxon>
        <taxon>Metazoa</taxon>
        <taxon>Porifera</taxon>
        <taxon>Demospongiae</taxon>
        <taxon>Heteroscleromorpha</taxon>
        <taxon>Tetractinellida</taxon>
        <taxon>Astrophorina</taxon>
        <taxon>Geodiidae</taxon>
        <taxon>Geodia</taxon>
    </lineage>
</organism>
<dbReference type="FunFam" id="3.30.1330.40:FF:000001">
    <property type="entry name" value="L-PSP family endoribonuclease"/>
    <property type="match status" value="1"/>
</dbReference>
<dbReference type="EMBL" id="CASHTH010003777">
    <property type="protein sequence ID" value="CAI8049122.1"/>
    <property type="molecule type" value="Genomic_DNA"/>
</dbReference>
<dbReference type="NCBIfam" id="TIGR00004">
    <property type="entry name" value="Rid family detoxifying hydrolase"/>
    <property type="match status" value="1"/>
</dbReference>
<keyword evidence="3" id="KW-1185">Reference proteome</keyword>
<dbReference type="PROSITE" id="PS01094">
    <property type="entry name" value="UPF0076"/>
    <property type="match status" value="1"/>
</dbReference>
<dbReference type="Proteomes" id="UP001174909">
    <property type="component" value="Unassembled WGS sequence"/>
</dbReference>
<sequence length="146" mass="15346">MRPKKDMEPTTTQEIPTRMSKLTTVHTDDAPGALGPYSQAIVSDGWIFASGQIAIDPATGSLIEGGVDKQADRVLRNLAAVLAAAGGSLQTVVKTTVFLSDMSLFADMNQVYARHFGDHRPARATVAAGGLPKGVDVEIEAVARVA</sequence>
<dbReference type="Gene3D" id="3.30.1330.40">
    <property type="entry name" value="RutC-like"/>
    <property type="match status" value="1"/>
</dbReference>
<dbReference type="SUPFAM" id="SSF55298">
    <property type="entry name" value="YjgF-like"/>
    <property type="match status" value="1"/>
</dbReference>